<dbReference type="InterPro" id="IPR016024">
    <property type="entry name" value="ARM-type_fold"/>
</dbReference>
<reference evidence="1 2" key="1">
    <citation type="submission" date="2024-02" db="EMBL/GenBank/DDBJ databases">
        <authorList>
            <person name="Chen Y."/>
            <person name="Shah S."/>
            <person name="Dougan E. K."/>
            <person name="Thang M."/>
            <person name="Chan C."/>
        </authorList>
    </citation>
    <scope>NUCLEOTIDE SEQUENCE [LARGE SCALE GENOMIC DNA]</scope>
</reference>
<dbReference type="InterPro" id="IPR040155">
    <property type="entry name" value="CEBPZ/Mak21-like"/>
</dbReference>
<dbReference type="PANTHER" id="PTHR12048:SF0">
    <property type="entry name" value="CCAAT_ENHANCER-BINDING PROTEIN ZETA"/>
    <property type="match status" value="1"/>
</dbReference>
<evidence type="ECO:0000313" key="2">
    <source>
        <dbReference type="Proteomes" id="UP001642464"/>
    </source>
</evidence>
<comment type="caution">
    <text evidence="1">The sequence shown here is derived from an EMBL/GenBank/DDBJ whole genome shotgun (WGS) entry which is preliminary data.</text>
</comment>
<dbReference type="EMBL" id="CAXAMM010018136">
    <property type="protein sequence ID" value="CAK9042798.1"/>
    <property type="molecule type" value="Genomic_DNA"/>
</dbReference>
<evidence type="ECO:0000313" key="1">
    <source>
        <dbReference type="EMBL" id="CAK9042798.1"/>
    </source>
</evidence>
<name>A0ABP0LVL9_9DINO</name>
<proteinExistence type="predicted"/>
<dbReference type="PANTHER" id="PTHR12048">
    <property type="entry name" value="CCAAT-BINDING FACTOR-RELATED"/>
    <property type="match status" value="1"/>
</dbReference>
<accession>A0ABP0LVL9</accession>
<keyword evidence="2" id="KW-1185">Reference proteome</keyword>
<sequence>MANALLEALKAFSTSRWWEIGTSQDQERKKRGKPADFQKACAERHEEMRKVYESAMSQDSEQRWLRKVSSDGTSADKVASLTMLVQLCPVFSTNYIKALLAMAARTTRSDSTMAIDALKELFHDTLLPDRKLKTLDQMDPVSPKGLKKSTYTEICVVCFFEDYLKTAYAAFVQIVAAAGHNQVVFIKNRAVRTAYELLSAKPEQEKALLAMLINKLGDSSSKVSSNVAWCIKELLKEHPGMKSPVLKEVEAFVARPNITQSSKYSALLLLSEVTLNRKDGEVASQMVRLFVAQLELALRRPKLSKKEFQRRKKGWAPKRKKKEPLREEDNRLVRTLINGIRRAMPYLDGMSGTPLQEEAINALYKVCHTVAAFSTRVSILGLLYRAHRSGDPPDRFYRLLYEQLGNFDFFTSSHSWQAFMLLQKCVPDDSSCSRGAAIARRLLQLGVGTEPMVTVAALGVMRDLFAARRIEIQPLLHSIDSKVAVPEEEGLAAEEEHFVDDDVAQASAQKSEERGYDPLHREPRFARARDTPFWELQALSSHVHPSVAHYAQKLVHSEVYQDLPSKPFDTFSISELLEQFAYHSRAKRDRMTGKKETAKPVTMNSDTFLKRKSVQPHQRFFKSYFSDPTVRKATEQKKKARTKDLDDVDEEDVQENQVDEFFDEYLKGELKDVGDADEDEDDDDDDDEEEEDDDAGEDDGGEGTSEESEAGMFCDADADEEDVVKELKGKKEPSRKKLKELKKKRKESSMFASIEDYQQLLDQDDLT</sequence>
<gene>
    <name evidence="1" type="ORF">SCF082_LOCUS24569</name>
</gene>
<dbReference type="SUPFAM" id="SSF48371">
    <property type="entry name" value="ARM repeat"/>
    <property type="match status" value="1"/>
</dbReference>
<protein>
    <submittedName>
        <fullName evidence="1">Uncharacterized protein C4F10.09c</fullName>
    </submittedName>
</protein>
<dbReference type="InterPro" id="IPR005612">
    <property type="entry name" value="CCAAT-binding_factor"/>
</dbReference>
<organism evidence="1 2">
    <name type="scientific">Durusdinium trenchii</name>
    <dbReference type="NCBI Taxonomy" id="1381693"/>
    <lineage>
        <taxon>Eukaryota</taxon>
        <taxon>Sar</taxon>
        <taxon>Alveolata</taxon>
        <taxon>Dinophyceae</taxon>
        <taxon>Suessiales</taxon>
        <taxon>Symbiodiniaceae</taxon>
        <taxon>Durusdinium</taxon>
    </lineage>
</organism>
<dbReference type="Pfam" id="PF03914">
    <property type="entry name" value="CBF"/>
    <property type="match status" value="1"/>
</dbReference>
<dbReference type="Proteomes" id="UP001642464">
    <property type="component" value="Unassembled WGS sequence"/>
</dbReference>